<dbReference type="GO" id="GO:0003700">
    <property type="term" value="F:DNA-binding transcription factor activity"/>
    <property type="evidence" value="ECO:0007669"/>
    <property type="project" value="InterPro"/>
</dbReference>
<evidence type="ECO:0000313" key="6">
    <source>
        <dbReference type="EMBL" id="QEX24746.1"/>
    </source>
</evidence>
<feature type="domain" description="HTH lysR-type" evidence="5">
    <location>
        <begin position="1"/>
        <end position="60"/>
    </location>
</feature>
<dbReference type="GO" id="GO:0000976">
    <property type="term" value="F:transcription cis-regulatory region binding"/>
    <property type="evidence" value="ECO:0007669"/>
    <property type="project" value="TreeGrafter"/>
</dbReference>
<dbReference type="InterPro" id="IPR000847">
    <property type="entry name" value="LysR_HTH_N"/>
</dbReference>
<dbReference type="InterPro" id="IPR036390">
    <property type="entry name" value="WH_DNA-bd_sf"/>
</dbReference>
<dbReference type="Gene3D" id="3.40.190.10">
    <property type="entry name" value="Periplasmic binding protein-like II"/>
    <property type="match status" value="2"/>
</dbReference>
<dbReference type="RefSeq" id="WP_151119998.1">
    <property type="nucleotide sequence ID" value="NZ_CP042582.1"/>
</dbReference>
<protein>
    <submittedName>
        <fullName evidence="6">LysR family transcriptional regulator</fullName>
    </submittedName>
</protein>
<keyword evidence="2" id="KW-0805">Transcription regulation</keyword>
<dbReference type="PANTHER" id="PTHR30126">
    <property type="entry name" value="HTH-TYPE TRANSCRIPTIONAL REGULATOR"/>
    <property type="match status" value="1"/>
</dbReference>
<dbReference type="PANTHER" id="PTHR30126:SF77">
    <property type="entry name" value="TRANSCRIPTIONAL REGULATORY PROTEIN"/>
    <property type="match status" value="1"/>
</dbReference>
<evidence type="ECO:0000256" key="3">
    <source>
        <dbReference type="ARBA" id="ARBA00023125"/>
    </source>
</evidence>
<evidence type="ECO:0000256" key="4">
    <source>
        <dbReference type="ARBA" id="ARBA00023163"/>
    </source>
</evidence>
<sequence length="293" mass="32048">MRATLSQIEAFYWIARLGGFHAAAARLNLAQPTISLRVRGLEKALGVKLFERAGRLAKLTTEGRHLLPHAERMVGLSEELHLKAALEDPLRGRLRLGAPDSFGLTSMPALLASLRKQYPDLSVALTIDNSSVLSQMLNDRELDVAIVADPEVAAHVGKEPIGTIECVWVASAKLGLPDRPVRPRDLLHHEIFTNPDPSNLITLLRDWFATAGLEATRLSTCNSLSVILRLTMAGEGVSLLPKPILPRRTRGSLQILKAHPQIGRPRLFGAYQLDRAGRMVDTVIATARALSAR</sequence>
<dbReference type="AlphaFoldDB" id="A0A5J6NAF0"/>
<dbReference type="InterPro" id="IPR036388">
    <property type="entry name" value="WH-like_DNA-bd_sf"/>
</dbReference>
<comment type="similarity">
    <text evidence="1">Belongs to the LysR transcriptional regulatory family.</text>
</comment>
<dbReference type="EMBL" id="CP042582">
    <property type="protein sequence ID" value="QEX24746.1"/>
    <property type="molecule type" value="Genomic_DNA"/>
</dbReference>
<dbReference type="Gene3D" id="1.10.10.10">
    <property type="entry name" value="Winged helix-like DNA-binding domain superfamily/Winged helix DNA-binding domain"/>
    <property type="match status" value="1"/>
</dbReference>
<evidence type="ECO:0000256" key="2">
    <source>
        <dbReference type="ARBA" id="ARBA00023015"/>
    </source>
</evidence>
<keyword evidence="4" id="KW-0804">Transcription</keyword>
<dbReference type="KEGG" id="hadh:FRZ61_46870"/>
<evidence type="ECO:0000313" key="7">
    <source>
        <dbReference type="Proteomes" id="UP000325797"/>
    </source>
</evidence>
<dbReference type="InterPro" id="IPR005119">
    <property type="entry name" value="LysR_subst-bd"/>
</dbReference>
<dbReference type="PRINTS" id="PR00039">
    <property type="entry name" value="HTHLYSR"/>
</dbReference>
<dbReference type="Proteomes" id="UP000325797">
    <property type="component" value="Chromosome"/>
</dbReference>
<keyword evidence="3" id="KW-0238">DNA-binding</keyword>
<gene>
    <name evidence="6" type="ORF">FRZ61_46870</name>
</gene>
<evidence type="ECO:0000259" key="5">
    <source>
        <dbReference type="PROSITE" id="PS50931"/>
    </source>
</evidence>
<reference evidence="6 7" key="1">
    <citation type="submission" date="2019-08" db="EMBL/GenBank/DDBJ databases">
        <title>Hyperibacter terrae gen. nov., sp. nov. and Hyperibacter viscosus sp. nov., two new members in the family Rhodospirillaceae isolated from the rhizosphere of Hypericum perforatum.</title>
        <authorList>
            <person name="Noviana Z."/>
        </authorList>
    </citation>
    <scope>NUCLEOTIDE SEQUENCE [LARGE SCALE GENOMIC DNA]</scope>
    <source>
        <strain evidence="6 7">R5959</strain>
    </source>
</reference>
<dbReference type="Pfam" id="PF03466">
    <property type="entry name" value="LysR_substrate"/>
    <property type="match status" value="1"/>
</dbReference>
<dbReference type="PROSITE" id="PS50931">
    <property type="entry name" value="HTH_LYSR"/>
    <property type="match status" value="1"/>
</dbReference>
<dbReference type="OrthoDB" id="9791253at2"/>
<dbReference type="Pfam" id="PF00126">
    <property type="entry name" value="HTH_1"/>
    <property type="match status" value="1"/>
</dbReference>
<keyword evidence="7" id="KW-1185">Reference proteome</keyword>
<dbReference type="SUPFAM" id="SSF53850">
    <property type="entry name" value="Periplasmic binding protein-like II"/>
    <property type="match status" value="1"/>
</dbReference>
<dbReference type="FunFam" id="1.10.10.10:FF:000001">
    <property type="entry name" value="LysR family transcriptional regulator"/>
    <property type="match status" value="1"/>
</dbReference>
<name>A0A5J6NAF0_9PROT</name>
<dbReference type="CDD" id="cd05466">
    <property type="entry name" value="PBP2_LTTR_substrate"/>
    <property type="match status" value="1"/>
</dbReference>
<evidence type="ECO:0000256" key="1">
    <source>
        <dbReference type="ARBA" id="ARBA00009437"/>
    </source>
</evidence>
<organism evidence="6 7">
    <name type="scientific">Hypericibacter adhaerens</name>
    <dbReference type="NCBI Taxonomy" id="2602016"/>
    <lineage>
        <taxon>Bacteria</taxon>
        <taxon>Pseudomonadati</taxon>
        <taxon>Pseudomonadota</taxon>
        <taxon>Alphaproteobacteria</taxon>
        <taxon>Rhodospirillales</taxon>
        <taxon>Dongiaceae</taxon>
        <taxon>Hypericibacter</taxon>
    </lineage>
</organism>
<dbReference type="SUPFAM" id="SSF46785">
    <property type="entry name" value="Winged helix' DNA-binding domain"/>
    <property type="match status" value="1"/>
</dbReference>
<proteinExistence type="inferred from homology"/>
<accession>A0A5J6NAF0</accession>